<protein>
    <submittedName>
        <fullName evidence="5">Non-ribosomal peptide synthetase/polyketide synthase</fullName>
    </submittedName>
</protein>
<evidence type="ECO:0000256" key="3">
    <source>
        <dbReference type="ARBA" id="ARBA00022553"/>
    </source>
</evidence>
<dbReference type="GO" id="GO:0009366">
    <property type="term" value="C:enterobactin synthetase complex"/>
    <property type="evidence" value="ECO:0007669"/>
    <property type="project" value="TreeGrafter"/>
</dbReference>
<evidence type="ECO:0000313" key="6">
    <source>
        <dbReference type="Proteomes" id="UP000325787"/>
    </source>
</evidence>
<dbReference type="GO" id="GO:0005829">
    <property type="term" value="C:cytosol"/>
    <property type="evidence" value="ECO:0007669"/>
    <property type="project" value="TreeGrafter"/>
</dbReference>
<dbReference type="InterPro" id="IPR023213">
    <property type="entry name" value="CAT-like_dom_sf"/>
</dbReference>
<dbReference type="Gene3D" id="3.40.50.1820">
    <property type="entry name" value="alpha/beta hydrolase"/>
    <property type="match status" value="1"/>
</dbReference>
<dbReference type="GO" id="GO:0047527">
    <property type="term" value="F:2,3-dihydroxybenzoate-serine ligase activity"/>
    <property type="evidence" value="ECO:0007669"/>
    <property type="project" value="TreeGrafter"/>
</dbReference>
<reference evidence="6" key="1">
    <citation type="journal article" date="2021" name="Curr. Microbiol.">
        <title>Complete genome of nocamycin-producing strain Saccharothrix syringae NRRL B-16468 reveals the biosynthetic potential for secondary metabolites.</title>
        <authorList>
            <person name="Mo X."/>
            <person name="Yang S."/>
        </authorList>
    </citation>
    <scope>NUCLEOTIDE SEQUENCE [LARGE SCALE GENOMIC DNA]</scope>
    <source>
        <strain evidence="6">ATCC 51364 / DSM 43886 / JCM 6844 / KCTC 9398 / NBRC 14523 / NRRL B-16468 / INA 2240</strain>
    </source>
</reference>
<dbReference type="InterPro" id="IPR045851">
    <property type="entry name" value="AMP-bd_C_sf"/>
</dbReference>
<dbReference type="InterPro" id="IPR001242">
    <property type="entry name" value="Condensation_dom"/>
</dbReference>
<dbReference type="GO" id="GO:0031177">
    <property type="term" value="F:phosphopantetheine binding"/>
    <property type="evidence" value="ECO:0007669"/>
    <property type="project" value="InterPro"/>
</dbReference>
<dbReference type="SUPFAM" id="SSF52777">
    <property type="entry name" value="CoA-dependent acyltransferases"/>
    <property type="match status" value="2"/>
</dbReference>
<evidence type="ECO:0000256" key="2">
    <source>
        <dbReference type="ARBA" id="ARBA00022450"/>
    </source>
</evidence>
<dbReference type="PANTHER" id="PTHR45527:SF1">
    <property type="entry name" value="FATTY ACID SYNTHASE"/>
    <property type="match status" value="1"/>
</dbReference>
<dbReference type="SMART" id="SM00823">
    <property type="entry name" value="PKS_PP"/>
    <property type="match status" value="1"/>
</dbReference>
<dbReference type="GO" id="GO:0008610">
    <property type="term" value="P:lipid biosynthetic process"/>
    <property type="evidence" value="ECO:0007669"/>
    <property type="project" value="UniProtKB-ARBA"/>
</dbReference>
<dbReference type="OrthoDB" id="3931141at2"/>
<dbReference type="InterPro" id="IPR042099">
    <property type="entry name" value="ANL_N_sf"/>
</dbReference>
<dbReference type="RefSeq" id="WP_051766177.1">
    <property type="nucleotide sequence ID" value="NZ_CP034550.1"/>
</dbReference>
<dbReference type="AlphaFoldDB" id="A0A5Q0H4L1"/>
<dbReference type="Gene3D" id="3.30.300.30">
    <property type="match status" value="1"/>
</dbReference>
<dbReference type="InterPro" id="IPR036736">
    <property type="entry name" value="ACP-like_sf"/>
</dbReference>
<dbReference type="GO" id="GO:0072330">
    <property type="term" value="P:monocarboxylic acid biosynthetic process"/>
    <property type="evidence" value="ECO:0007669"/>
    <property type="project" value="UniProtKB-ARBA"/>
</dbReference>
<dbReference type="Gene3D" id="3.30.559.30">
    <property type="entry name" value="Nonribosomal peptide synthetase, condensation domain"/>
    <property type="match status" value="1"/>
</dbReference>
<name>A0A5Q0H4L1_SACSY</name>
<evidence type="ECO:0000259" key="4">
    <source>
        <dbReference type="PROSITE" id="PS50075"/>
    </source>
</evidence>
<dbReference type="Gene3D" id="3.40.50.12780">
    <property type="entry name" value="N-terminal domain of ligase-like"/>
    <property type="match status" value="1"/>
</dbReference>
<dbReference type="GO" id="GO:0009239">
    <property type="term" value="P:enterobactin biosynthetic process"/>
    <property type="evidence" value="ECO:0007669"/>
    <property type="project" value="TreeGrafter"/>
</dbReference>
<dbReference type="SUPFAM" id="SSF56801">
    <property type="entry name" value="Acetyl-CoA synthetase-like"/>
    <property type="match status" value="1"/>
</dbReference>
<dbReference type="PROSITE" id="PS50075">
    <property type="entry name" value="CARRIER"/>
    <property type="match status" value="1"/>
</dbReference>
<dbReference type="PANTHER" id="PTHR45527">
    <property type="entry name" value="NONRIBOSOMAL PEPTIDE SYNTHETASE"/>
    <property type="match status" value="1"/>
</dbReference>
<dbReference type="Pfam" id="PF00668">
    <property type="entry name" value="Condensation"/>
    <property type="match status" value="1"/>
</dbReference>
<dbReference type="InterPro" id="IPR006162">
    <property type="entry name" value="Ppantetheine_attach_site"/>
</dbReference>
<comment type="cofactor">
    <cofactor evidence="1">
        <name>pantetheine 4'-phosphate</name>
        <dbReference type="ChEBI" id="CHEBI:47942"/>
    </cofactor>
</comment>
<dbReference type="Proteomes" id="UP000325787">
    <property type="component" value="Chromosome"/>
</dbReference>
<dbReference type="PROSITE" id="PS00012">
    <property type="entry name" value="PHOSPHOPANTETHEINE"/>
    <property type="match status" value="1"/>
</dbReference>
<keyword evidence="2" id="KW-0596">Phosphopantetheine</keyword>
<dbReference type="EMBL" id="CP034550">
    <property type="protein sequence ID" value="QFZ21171.1"/>
    <property type="molecule type" value="Genomic_DNA"/>
</dbReference>
<dbReference type="SUPFAM" id="SSF47336">
    <property type="entry name" value="ACP-like"/>
    <property type="match status" value="1"/>
</dbReference>
<evidence type="ECO:0000313" key="5">
    <source>
        <dbReference type="EMBL" id="QFZ21171.1"/>
    </source>
</evidence>
<dbReference type="InterPro" id="IPR029058">
    <property type="entry name" value="AB_hydrolase_fold"/>
</dbReference>
<dbReference type="KEGG" id="ssyi:EKG83_30685"/>
<dbReference type="Gene3D" id="3.30.559.10">
    <property type="entry name" value="Chloramphenicol acetyltransferase-like domain"/>
    <property type="match status" value="1"/>
</dbReference>
<feature type="domain" description="Carrier" evidence="4">
    <location>
        <begin position="883"/>
        <end position="958"/>
    </location>
</feature>
<dbReference type="GO" id="GO:0043041">
    <property type="term" value="P:amino acid activation for nonribosomal peptide biosynthetic process"/>
    <property type="evidence" value="ECO:0007669"/>
    <property type="project" value="TreeGrafter"/>
</dbReference>
<sequence>MSSSSYVGGVSGGPTRDYSDHFVLPAAPAQRQLWFLCQLDPASNAAYNVVSAVRLAGRLDHLALQRALNEVVARHESLRTGIGLVDGEPRQVVVPEALVSLPVVEGDVQDHAREQAAIPFTLDEPPLLRVVLVREAADRHVLVAVIHHTACDGWSTEVFYRDLAHSYRRLVDGVGDPRPELSIQYADYVAWQADALTGEPMRELVAHWRAALSGVAPLDLPVDRPRGTARRMAGGRLEAPLDAALVSRVDALAADCSATRFMVLLAAFKVALARVTGQGDVAVGTPVAGRHHPDAEELIGFFANTLVLRTRLPLEQPFDAAVAAVRHTCLEAFAHQRMPFDRLVEEMRLPRVLDRNPLFDVMFSVQDAPAVAAELPGLTMTPVELTSTSAKFELWLTVVPHGAGVALRLDYDRDLYDRDTAEALLEVYRRVLTEVVDDPAAVSATLPAADPAERALVGSWATGPALPVPGGTVLDHVGDAVVREGGVEHSGAELRARAAWLAELLREEGVGAGVVVTTPPVASASLVVVALAAFEVGAQLAYGDRHPRDGAFAKDSGGNWVVTTGPRFDPVEPREPAPEDPAWGGFSHRALLAAVTALADRLAVGPDDDVALLGDAPDPVDVLLGLVHARRLVLGGAGDVVVAAPPTWRKLLTEGWTPPAGARLVCRGQVVADDLVAALRRTGNPVVVGRDTPTSAVPVALGDTSAPLANTTRRLLDPAGAPVPVGTVGELHLSGPATHPGGTGERYRHTRRGELAFVGYADDRLVAGDHLVAPGRVETVLAGVPGVRSAAVVAAEVGGDTRLVGWLVLDGARAAANPREQDEFAAGVRARALTTLAAHEVPAAFGVLPELPRLADGGVDRAALTALAALRGQSLLGALDATPPRNRVERAVVAIFKDTLPVQEFGVHADFFALGGHSMLAARVIGRVRDQLGVLVPVRDFFRKPTAAGLAEAVAALEEERSRGQADKATALRGQLAGMTDKEVEQLLRQLG</sequence>
<dbReference type="CDD" id="cd19531">
    <property type="entry name" value="LCL_NRPS-like"/>
    <property type="match status" value="1"/>
</dbReference>
<dbReference type="InterPro" id="IPR020806">
    <property type="entry name" value="PKS_PP-bd"/>
</dbReference>
<keyword evidence="3" id="KW-0597">Phosphoprotein</keyword>
<organism evidence="5 6">
    <name type="scientific">Saccharothrix syringae</name>
    <name type="common">Nocardiopsis syringae</name>
    <dbReference type="NCBI Taxonomy" id="103733"/>
    <lineage>
        <taxon>Bacteria</taxon>
        <taxon>Bacillati</taxon>
        <taxon>Actinomycetota</taxon>
        <taxon>Actinomycetes</taxon>
        <taxon>Pseudonocardiales</taxon>
        <taxon>Pseudonocardiaceae</taxon>
        <taxon>Saccharothrix</taxon>
    </lineage>
</organism>
<dbReference type="Pfam" id="PF00550">
    <property type="entry name" value="PP-binding"/>
    <property type="match status" value="1"/>
</dbReference>
<dbReference type="InterPro" id="IPR009081">
    <property type="entry name" value="PP-bd_ACP"/>
</dbReference>
<proteinExistence type="predicted"/>
<keyword evidence="6" id="KW-1185">Reference proteome</keyword>
<dbReference type="FunFam" id="1.10.1200.10:FF:000016">
    <property type="entry name" value="Non-ribosomal peptide synthase"/>
    <property type="match status" value="1"/>
</dbReference>
<accession>A0A5Q0H4L1</accession>
<evidence type="ECO:0000256" key="1">
    <source>
        <dbReference type="ARBA" id="ARBA00001957"/>
    </source>
</evidence>
<gene>
    <name evidence="5" type="ORF">EKG83_30685</name>
</gene>